<evidence type="ECO:0000313" key="6">
    <source>
        <dbReference type="Proteomes" id="UP000293154"/>
    </source>
</evidence>
<dbReference type="SUPFAM" id="SSF46689">
    <property type="entry name" value="Homeodomain-like"/>
    <property type="match status" value="2"/>
</dbReference>
<dbReference type="EMBL" id="CP034752">
    <property type="protein sequence ID" value="QBH96270.1"/>
    <property type="molecule type" value="Genomic_DNA"/>
</dbReference>
<keyword evidence="6" id="KW-1185">Reference proteome</keyword>
<dbReference type="PROSITE" id="PS01124">
    <property type="entry name" value="HTH_ARAC_FAMILY_2"/>
    <property type="match status" value="1"/>
</dbReference>
<feature type="domain" description="HTH araC/xylS-type" evidence="4">
    <location>
        <begin position="224"/>
        <end position="324"/>
    </location>
</feature>
<dbReference type="InterPro" id="IPR009057">
    <property type="entry name" value="Homeodomain-like_sf"/>
</dbReference>
<dbReference type="InterPro" id="IPR018060">
    <property type="entry name" value="HTH_AraC"/>
</dbReference>
<dbReference type="KEGG" id="prag:EKN56_07575"/>
<dbReference type="PANTHER" id="PTHR46796">
    <property type="entry name" value="HTH-TYPE TRANSCRIPTIONAL ACTIVATOR RHAS-RELATED"/>
    <property type="match status" value="1"/>
</dbReference>
<evidence type="ECO:0000259" key="4">
    <source>
        <dbReference type="PROSITE" id="PS01124"/>
    </source>
</evidence>
<dbReference type="Proteomes" id="UP000293154">
    <property type="component" value="Chromosome"/>
</dbReference>
<evidence type="ECO:0000256" key="1">
    <source>
        <dbReference type="ARBA" id="ARBA00023015"/>
    </source>
</evidence>
<keyword evidence="2" id="KW-0238">DNA-binding</keyword>
<accession>A0A411WJC2</accession>
<name>A0A411WJC2_9GAMM</name>
<gene>
    <name evidence="5" type="ORF">EKN56_07575</name>
</gene>
<dbReference type="PROSITE" id="PS00041">
    <property type="entry name" value="HTH_ARAC_FAMILY_1"/>
    <property type="match status" value="1"/>
</dbReference>
<dbReference type="GO" id="GO:0003700">
    <property type="term" value="F:DNA-binding transcription factor activity"/>
    <property type="evidence" value="ECO:0007669"/>
    <property type="project" value="InterPro"/>
</dbReference>
<dbReference type="SMART" id="SM00342">
    <property type="entry name" value="HTH_ARAC"/>
    <property type="match status" value="1"/>
</dbReference>
<proteinExistence type="predicted"/>
<evidence type="ECO:0000256" key="2">
    <source>
        <dbReference type="ARBA" id="ARBA00023125"/>
    </source>
</evidence>
<protein>
    <submittedName>
        <fullName evidence="5">AraC family transcriptional regulator</fullName>
    </submittedName>
</protein>
<dbReference type="InterPro" id="IPR050204">
    <property type="entry name" value="AraC_XylS_family_regulators"/>
</dbReference>
<keyword evidence="3" id="KW-0804">Transcription</keyword>
<evidence type="ECO:0000256" key="3">
    <source>
        <dbReference type="ARBA" id="ARBA00023163"/>
    </source>
</evidence>
<dbReference type="Gene3D" id="1.10.10.60">
    <property type="entry name" value="Homeodomain-like"/>
    <property type="match status" value="1"/>
</dbReference>
<dbReference type="Pfam" id="PF12833">
    <property type="entry name" value="HTH_18"/>
    <property type="match status" value="1"/>
</dbReference>
<keyword evidence="1" id="KW-0805">Transcription regulation</keyword>
<reference evidence="5 6" key="1">
    <citation type="submission" date="2019-03" db="EMBL/GenBank/DDBJ databases">
        <title>Pragia sp. nov. isolated from the gut tract of Carduelis flavirostris.</title>
        <authorList>
            <person name="Ge Y."/>
        </authorList>
    </citation>
    <scope>NUCLEOTIDE SEQUENCE [LARGE SCALE GENOMIC DNA]</scope>
    <source>
        <strain evidence="5 6">CF-458</strain>
    </source>
</reference>
<dbReference type="PANTHER" id="PTHR46796:SF12">
    <property type="entry name" value="HTH-TYPE DNA-BINDING TRANSCRIPTIONAL ACTIVATOR EUTR"/>
    <property type="match status" value="1"/>
</dbReference>
<dbReference type="GO" id="GO:0043565">
    <property type="term" value="F:sequence-specific DNA binding"/>
    <property type="evidence" value="ECO:0007669"/>
    <property type="project" value="InterPro"/>
</dbReference>
<organism evidence="5 6">
    <name type="scientific">Limnobaculum zhutongyuii</name>
    <dbReference type="NCBI Taxonomy" id="2498113"/>
    <lineage>
        <taxon>Bacteria</taxon>
        <taxon>Pseudomonadati</taxon>
        <taxon>Pseudomonadota</taxon>
        <taxon>Gammaproteobacteria</taxon>
        <taxon>Enterobacterales</taxon>
        <taxon>Budviciaceae</taxon>
        <taxon>Limnobaculum</taxon>
    </lineage>
</organism>
<dbReference type="InterPro" id="IPR018062">
    <property type="entry name" value="HTH_AraC-typ_CS"/>
</dbReference>
<dbReference type="AlphaFoldDB" id="A0A411WJC2"/>
<sequence length="330" mass="37375">MTSLSKSKYHEETSHGLDMVNKFEVVEGGYFERRIISIEDNNEARNFQLSLGETRLESGHHLGALIGRGKASSEYVYLGLTIKGGEYTRYNGIPTGIGNLRIYPEGAEILYQSMGEAEWFTYAISREKLQEALDEYDRGKIKLIPHQIMTFPLKTENYEQLKTLFLDIKQMAYKPGETALSEEVSRMLSIALLNGFINAIFASEGQADPIKPNSLTLLHGQLIMATEQLMLSGQENNLKLSDLAKATGYTLRALEFIFKNSVGMSPKNWFVNMRMNGALRDLMEAKPNTTVSDVATRWGFQHLARFSAQYRDMFGELPSKTLSRVRERNK</sequence>
<dbReference type="OrthoDB" id="6003540at2"/>
<evidence type="ECO:0000313" key="5">
    <source>
        <dbReference type="EMBL" id="QBH96270.1"/>
    </source>
</evidence>